<dbReference type="KEGG" id="fmr:Fuma_04030"/>
<dbReference type="EC" id="3.5.4.13" evidence="2"/>
<dbReference type="EMBL" id="CP017641">
    <property type="protein sequence ID" value="APZ94398.1"/>
    <property type="molecule type" value="Genomic_DNA"/>
</dbReference>
<dbReference type="Proteomes" id="UP000187735">
    <property type="component" value="Chromosome"/>
</dbReference>
<keyword evidence="2" id="KW-0378">Hydrolase</keyword>
<gene>
    <name evidence="2" type="primary">dcd_2</name>
    <name evidence="2" type="ORF">Fuma_04030</name>
</gene>
<keyword evidence="1" id="KW-0546">Nucleotide metabolism</keyword>
<name>A0A1P8WK34_9PLAN</name>
<reference evidence="2 3" key="1">
    <citation type="journal article" date="2016" name="Front. Microbiol.">
        <title>Fuerstia marisgermanicae gen. nov., sp. nov., an Unusual Member of the Phylum Planctomycetes from the German Wadden Sea.</title>
        <authorList>
            <person name="Kohn T."/>
            <person name="Heuer A."/>
            <person name="Jogler M."/>
            <person name="Vollmers J."/>
            <person name="Boedeker C."/>
            <person name="Bunk B."/>
            <person name="Rast P."/>
            <person name="Borchert D."/>
            <person name="Glockner I."/>
            <person name="Freese H.M."/>
            <person name="Klenk H.P."/>
            <person name="Overmann J."/>
            <person name="Kaster A.K."/>
            <person name="Rohde M."/>
            <person name="Wiegand S."/>
            <person name="Jogler C."/>
        </authorList>
    </citation>
    <scope>NUCLEOTIDE SEQUENCE [LARGE SCALE GENOMIC DNA]</scope>
    <source>
        <strain evidence="2 3">NH11</strain>
    </source>
</reference>
<sequence>MFLNAEQITAKRSESALLIEPFDRELLKPVSYVLRLGHKVRRWAKSDKAIDVWSNNCSESVLGPIETFSEITVNRGELLLVNSHERIGLTDGLLGVITTLSHISRFGISVTSDSHLVSPGFGKDASCELTFEITSHNPNPVRLRAGLPICHLLLANVEAASGKTRLANSVYESLPTPFGPALFEEFASISIFQSASEQRKK</sequence>
<dbReference type="InterPro" id="IPR036157">
    <property type="entry name" value="dUTPase-like_sf"/>
</dbReference>
<dbReference type="OrthoDB" id="9780202at2"/>
<organism evidence="2 3">
    <name type="scientific">Fuerstiella marisgermanici</name>
    <dbReference type="NCBI Taxonomy" id="1891926"/>
    <lineage>
        <taxon>Bacteria</taxon>
        <taxon>Pseudomonadati</taxon>
        <taxon>Planctomycetota</taxon>
        <taxon>Planctomycetia</taxon>
        <taxon>Planctomycetales</taxon>
        <taxon>Planctomycetaceae</taxon>
        <taxon>Fuerstiella</taxon>
    </lineage>
</organism>
<dbReference type="RefSeq" id="WP_077025708.1">
    <property type="nucleotide sequence ID" value="NZ_CP017641.1"/>
</dbReference>
<accession>A0A1P8WK34</accession>
<dbReference type="SUPFAM" id="SSF51283">
    <property type="entry name" value="dUTPase-like"/>
    <property type="match status" value="1"/>
</dbReference>
<dbReference type="PANTHER" id="PTHR42680">
    <property type="entry name" value="DCTP DEAMINASE"/>
    <property type="match status" value="1"/>
</dbReference>
<keyword evidence="3" id="KW-1185">Reference proteome</keyword>
<protein>
    <submittedName>
        <fullName evidence="2">Deoxycytidine triphosphate deaminase</fullName>
        <ecNumber evidence="2">3.5.4.13</ecNumber>
    </submittedName>
</protein>
<dbReference type="Gene3D" id="2.70.40.10">
    <property type="match status" value="1"/>
</dbReference>
<dbReference type="Pfam" id="PF22769">
    <property type="entry name" value="DCD"/>
    <property type="match status" value="1"/>
</dbReference>
<dbReference type="GO" id="GO:0006229">
    <property type="term" value="P:dUTP biosynthetic process"/>
    <property type="evidence" value="ECO:0007669"/>
    <property type="project" value="InterPro"/>
</dbReference>
<dbReference type="PANTHER" id="PTHR42680:SF3">
    <property type="entry name" value="DCTP DEAMINASE"/>
    <property type="match status" value="1"/>
</dbReference>
<proteinExistence type="predicted"/>
<dbReference type="GO" id="GO:0008829">
    <property type="term" value="F:dCTP deaminase activity"/>
    <property type="evidence" value="ECO:0007669"/>
    <property type="project" value="UniProtKB-EC"/>
</dbReference>
<dbReference type="STRING" id="1891926.Fuma_04030"/>
<dbReference type="InterPro" id="IPR011962">
    <property type="entry name" value="dCTP_deaminase"/>
</dbReference>
<evidence type="ECO:0000313" key="2">
    <source>
        <dbReference type="EMBL" id="APZ94398.1"/>
    </source>
</evidence>
<evidence type="ECO:0000256" key="1">
    <source>
        <dbReference type="ARBA" id="ARBA00023080"/>
    </source>
</evidence>
<evidence type="ECO:0000313" key="3">
    <source>
        <dbReference type="Proteomes" id="UP000187735"/>
    </source>
</evidence>
<dbReference type="AlphaFoldDB" id="A0A1P8WK34"/>